<proteinExistence type="predicted"/>
<reference evidence="2 3" key="1">
    <citation type="journal article" date="2015" name="Fungal Genet. Biol.">
        <title>Evolution of novel wood decay mechanisms in Agaricales revealed by the genome sequences of Fistulina hepatica and Cylindrobasidium torrendii.</title>
        <authorList>
            <person name="Floudas D."/>
            <person name="Held B.W."/>
            <person name="Riley R."/>
            <person name="Nagy L.G."/>
            <person name="Koehler G."/>
            <person name="Ransdell A.S."/>
            <person name="Younus H."/>
            <person name="Chow J."/>
            <person name="Chiniquy J."/>
            <person name="Lipzen A."/>
            <person name="Tritt A."/>
            <person name="Sun H."/>
            <person name="Haridas S."/>
            <person name="LaButti K."/>
            <person name="Ohm R.A."/>
            <person name="Kues U."/>
            <person name="Blanchette R.A."/>
            <person name="Grigoriev I.V."/>
            <person name="Minto R.E."/>
            <person name="Hibbett D.S."/>
        </authorList>
    </citation>
    <scope>NUCLEOTIDE SEQUENCE [LARGE SCALE GENOMIC DNA]</scope>
    <source>
        <strain evidence="2 3">ATCC 64428</strain>
    </source>
</reference>
<name>A0A0D7AHC4_9AGAR</name>
<evidence type="ECO:0008006" key="4">
    <source>
        <dbReference type="Google" id="ProtNLM"/>
    </source>
</evidence>
<dbReference type="OrthoDB" id="3149711at2759"/>
<evidence type="ECO:0000313" key="3">
    <source>
        <dbReference type="Proteomes" id="UP000054144"/>
    </source>
</evidence>
<evidence type="ECO:0000313" key="2">
    <source>
        <dbReference type="EMBL" id="KIY50549.1"/>
    </source>
</evidence>
<dbReference type="Proteomes" id="UP000054144">
    <property type="component" value="Unassembled WGS sequence"/>
</dbReference>
<dbReference type="AlphaFoldDB" id="A0A0D7AHC4"/>
<organism evidence="2 3">
    <name type="scientific">Fistulina hepatica ATCC 64428</name>
    <dbReference type="NCBI Taxonomy" id="1128425"/>
    <lineage>
        <taxon>Eukaryota</taxon>
        <taxon>Fungi</taxon>
        <taxon>Dikarya</taxon>
        <taxon>Basidiomycota</taxon>
        <taxon>Agaricomycotina</taxon>
        <taxon>Agaricomycetes</taxon>
        <taxon>Agaricomycetidae</taxon>
        <taxon>Agaricales</taxon>
        <taxon>Fistulinaceae</taxon>
        <taxon>Fistulina</taxon>
    </lineage>
</organism>
<dbReference type="EMBL" id="KN881675">
    <property type="protein sequence ID" value="KIY50549.1"/>
    <property type="molecule type" value="Genomic_DNA"/>
</dbReference>
<protein>
    <recommendedName>
        <fullName evidence="4">Pentatricopeptide repeat-containing protein</fullName>
    </recommendedName>
</protein>
<sequence length="479" mass="54513">MHAGRMHAFVPRLRATPGSPPGPDTSPLLLLALLLLRAIDITFSGQRRQTLTIVRPHEYFDALDPGRSTDAPIYDPAPPFGTPVAADALAHPPPTLPPSVSKSGLYRNLVHMLSAQGPPVDLRTMIDYHNMLPRLRSVQSFNLLIGLAIKHYSLGIAQSLLHTMQADSIPGNLETLQLTIRVLVRAGWWERALDVAATKLQLSDVYLSTNDHGLPALVWAEFLAVLHRRPFRTRLRRHSLGPSRTDVMPALSLPQGFPLLTPPEISKPHPRLIYTLSKALLLSNRKHFARELAATYLRDSQLPRAKHVAWASRIIDLFVLYEPSTKGLHRFHQAHTAMLSFLSCHPVIRPSSMTLFHLLGHLRNVKMCGTLAAYTLQNFENKWGRTAMSTSRVRRRVAAFCLKEGRWDIANRLLQNERRTEKVRARWRMQCRVIGHMPKRPRRRTRPSVRRNNGSGRKRYRWHKVVARFKRLVENCPSH</sequence>
<feature type="compositionally biased region" description="Basic residues" evidence="1">
    <location>
        <begin position="437"/>
        <end position="449"/>
    </location>
</feature>
<feature type="region of interest" description="Disordered" evidence="1">
    <location>
        <begin position="436"/>
        <end position="457"/>
    </location>
</feature>
<accession>A0A0D7AHC4</accession>
<keyword evidence="3" id="KW-1185">Reference proteome</keyword>
<evidence type="ECO:0000256" key="1">
    <source>
        <dbReference type="SAM" id="MobiDB-lite"/>
    </source>
</evidence>
<gene>
    <name evidence="2" type="ORF">FISHEDRAFT_57366</name>
</gene>